<dbReference type="Pfam" id="PF00437">
    <property type="entry name" value="T2SSE"/>
    <property type="match status" value="1"/>
</dbReference>
<evidence type="ECO:0000256" key="1">
    <source>
        <dbReference type="ARBA" id="ARBA00006611"/>
    </source>
</evidence>
<dbReference type="PANTHER" id="PTHR30258:SF1">
    <property type="entry name" value="PROTEIN TRANSPORT PROTEIN HOFB HOMOLOG"/>
    <property type="match status" value="1"/>
</dbReference>
<comment type="caution">
    <text evidence="5">The sequence shown here is derived from an EMBL/GenBank/DDBJ whole genome shotgun (WGS) entry which is preliminary data.</text>
</comment>
<sequence length="478" mass="53452">MSLSEQAINPVFIHSISKEQAWNYRILPFLVDGNTMSFYCDAASEPIVLKDELEVILGKTVSLESISSGEIDRLLSTYYFAEETGANKPAEQQVISTNDDFLAALITEARRLKSSDIHIETYEQKCRVRVRIDGMMVERYQIQRDDYPALVNKIKIMANLDIAEKRLPQDGRIHYKSSKMEAFDIRVSVLPTLHGEKIVLRLLNNSSVDVDLNTMGLSEIDMHNYMQGIQRPNGIILISGPTGSGKTTTLYATLKLLNKSTRNILTIEDPIEYTLEGINQVQLKESIGLGFASALRTFLRQDPDVIMVGEIRDPETANMAIRAALTGHLVLSTIHTNSAWGTVSRLMDMGIPGFLVANTLNTTVAQRLVRLLCPHCKTEQDFDPVGYPTQFKAPFAVAKHFVAKGCGECYYTGYKGRKAVYEVIPIDTELAFEIKQGNLYIDPLLKARKIKTLSENAFALFVTGETSLEEIFPLLLSI</sequence>
<dbReference type="CDD" id="cd01129">
    <property type="entry name" value="PulE-GspE-like"/>
    <property type="match status" value="1"/>
</dbReference>
<dbReference type="PROSITE" id="PS00662">
    <property type="entry name" value="T2SP_E"/>
    <property type="match status" value="1"/>
</dbReference>
<dbReference type="EMBL" id="JXRA01000025">
    <property type="protein sequence ID" value="KIO77965.1"/>
    <property type="molecule type" value="Genomic_DNA"/>
</dbReference>
<dbReference type="PANTHER" id="PTHR30258">
    <property type="entry name" value="TYPE II SECRETION SYSTEM PROTEIN GSPE-RELATED"/>
    <property type="match status" value="1"/>
</dbReference>
<dbReference type="InterPro" id="IPR003593">
    <property type="entry name" value="AAA+_ATPase"/>
</dbReference>
<keyword evidence="3" id="KW-0067">ATP-binding</keyword>
<evidence type="ECO:0000256" key="2">
    <source>
        <dbReference type="ARBA" id="ARBA00022741"/>
    </source>
</evidence>
<evidence type="ECO:0000313" key="6">
    <source>
        <dbReference type="Proteomes" id="UP000032049"/>
    </source>
</evidence>
<evidence type="ECO:0000259" key="4">
    <source>
        <dbReference type="PROSITE" id="PS00662"/>
    </source>
</evidence>
<dbReference type="InterPro" id="IPR001482">
    <property type="entry name" value="T2SS/T4SS_dom"/>
</dbReference>
<protein>
    <submittedName>
        <fullName evidence="5">General secretion pathway protein GspE</fullName>
    </submittedName>
</protein>
<evidence type="ECO:0000313" key="5">
    <source>
        <dbReference type="EMBL" id="KIO77965.1"/>
    </source>
</evidence>
<dbReference type="Proteomes" id="UP000032049">
    <property type="component" value="Unassembled WGS sequence"/>
</dbReference>
<dbReference type="InterPro" id="IPR027417">
    <property type="entry name" value="P-loop_NTPase"/>
</dbReference>
<organism evidence="5 6">
    <name type="scientific">Pedobacter lusitanus</name>
    <dbReference type="NCBI Taxonomy" id="1503925"/>
    <lineage>
        <taxon>Bacteria</taxon>
        <taxon>Pseudomonadati</taxon>
        <taxon>Bacteroidota</taxon>
        <taxon>Sphingobacteriia</taxon>
        <taxon>Sphingobacteriales</taxon>
        <taxon>Sphingobacteriaceae</taxon>
        <taxon>Pedobacter</taxon>
    </lineage>
</organism>
<keyword evidence="2" id="KW-0547">Nucleotide-binding</keyword>
<dbReference type="RefSeq" id="WP_041879518.1">
    <property type="nucleotide sequence ID" value="NZ_CP157278.1"/>
</dbReference>
<proteinExistence type="inferred from homology"/>
<accession>A0A0D0GP72</accession>
<dbReference type="OrthoDB" id="9808272at2"/>
<dbReference type="GO" id="GO:0005524">
    <property type="term" value="F:ATP binding"/>
    <property type="evidence" value="ECO:0007669"/>
    <property type="project" value="UniProtKB-KW"/>
</dbReference>
<name>A0A0D0GP72_9SPHI</name>
<feature type="domain" description="Bacterial type II secretion system protein E" evidence="4">
    <location>
        <begin position="299"/>
        <end position="313"/>
    </location>
</feature>
<comment type="similarity">
    <text evidence="1">Belongs to the GSP E family.</text>
</comment>
<dbReference type="SUPFAM" id="SSF52540">
    <property type="entry name" value="P-loop containing nucleoside triphosphate hydrolases"/>
    <property type="match status" value="1"/>
</dbReference>
<keyword evidence="6" id="KW-1185">Reference proteome</keyword>
<dbReference type="Gene3D" id="3.30.450.90">
    <property type="match status" value="1"/>
</dbReference>
<dbReference type="Gene3D" id="3.40.50.300">
    <property type="entry name" value="P-loop containing nucleotide triphosphate hydrolases"/>
    <property type="match status" value="1"/>
</dbReference>
<dbReference type="AlphaFoldDB" id="A0A0D0GP72"/>
<dbReference type="GO" id="GO:0005886">
    <property type="term" value="C:plasma membrane"/>
    <property type="evidence" value="ECO:0007669"/>
    <property type="project" value="TreeGrafter"/>
</dbReference>
<gene>
    <name evidence="5" type="ORF">TH53_05865</name>
</gene>
<dbReference type="GO" id="GO:0016887">
    <property type="term" value="F:ATP hydrolysis activity"/>
    <property type="evidence" value="ECO:0007669"/>
    <property type="project" value="TreeGrafter"/>
</dbReference>
<dbReference type="STRING" id="1503925.TH53_05865"/>
<dbReference type="SMART" id="SM00382">
    <property type="entry name" value="AAA"/>
    <property type="match status" value="1"/>
</dbReference>
<evidence type="ECO:0000256" key="3">
    <source>
        <dbReference type="ARBA" id="ARBA00022840"/>
    </source>
</evidence>
<reference evidence="5 6" key="1">
    <citation type="submission" date="2015-01" db="EMBL/GenBank/DDBJ databases">
        <title>Draft genome sequence of Pedobacter sp. NL19 isolated from sludge of an effluent treatment pond in an abandoned uranium mine.</title>
        <authorList>
            <person name="Santos T."/>
            <person name="Caetano T."/>
            <person name="Covas C."/>
            <person name="Cruz A."/>
            <person name="Mendo S."/>
        </authorList>
    </citation>
    <scope>NUCLEOTIDE SEQUENCE [LARGE SCALE GENOMIC DNA]</scope>
    <source>
        <strain evidence="5 6">NL19</strain>
    </source>
</reference>